<organism evidence="1 2">
    <name type="scientific">Solimicrobium silvestre</name>
    <dbReference type="NCBI Taxonomy" id="2099400"/>
    <lineage>
        <taxon>Bacteria</taxon>
        <taxon>Pseudomonadati</taxon>
        <taxon>Pseudomonadota</taxon>
        <taxon>Betaproteobacteria</taxon>
        <taxon>Burkholderiales</taxon>
        <taxon>Oxalobacteraceae</taxon>
        <taxon>Solimicrobium</taxon>
    </lineage>
</organism>
<evidence type="ECO:0000313" key="2">
    <source>
        <dbReference type="Proteomes" id="UP000237839"/>
    </source>
</evidence>
<dbReference type="Proteomes" id="UP000237839">
    <property type="component" value="Unassembled WGS sequence"/>
</dbReference>
<dbReference type="InterPro" id="IPR022385">
    <property type="entry name" value="Rhs_assc_core"/>
</dbReference>
<dbReference type="NCBIfam" id="TIGR03696">
    <property type="entry name" value="Rhs_assc_core"/>
    <property type="match status" value="1"/>
</dbReference>
<dbReference type="PANTHER" id="PTHR32305:SF15">
    <property type="entry name" value="PROTEIN RHSA-RELATED"/>
    <property type="match status" value="1"/>
</dbReference>
<accession>A0A2S9GS68</accession>
<protein>
    <submittedName>
        <fullName evidence="1">RHS repeat-associated core domain</fullName>
    </submittedName>
</protein>
<proteinExistence type="predicted"/>
<dbReference type="InterPro" id="IPR050708">
    <property type="entry name" value="T6SS_VgrG/RHS"/>
</dbReference>
<dbReference type="PRINTS" id="PR00394">
    <property type="entry name" value="RHSPROTEIN"/>
</dbReference>
<dbReference type="Gene3D" id="2.180.10.10">
    <property type="entry name" value="RHS repeat-associated core"/>
    <property type="match status" value="1"/>
</dbReference>
<keyword evidence="2" id="KW-1185">Reference proteome</keyword>
<gene>
    <name evidence="1" type="ORF">S2091_4729</name>
</gene>
<name>A0A2S9GS68_9BURK</name>
<reference evidence="1 2" key="1">
    <citation type="submission" date="2018-02" db="EMBL/GenBank/DDBJ databases">
        <title>Solimicrobium silvestre gen. nov., sp. nov., isolated from alpine forest soil.</title>
        <authorList>
            <person name="Margesin R."/>
            <person name="Albuquerque L."/>
            <person name="Zhang D.-C."/>
            <person name="Froufe H.J.C."/>
            <person name="Severino R."/>
            <person name="Roxo I."/>
            <person name="Egas C."/>
            <person name="Da Costa M.S."/>
        </authorList>
    </citation>
    <scope>NUCLEOTIDE SEQUENCE [LARGE SCALE GENOMIC DNA]</scope>
    <source>
        <strain evidence="1 2">S20-91</strain>
    </source>
</reference>
<dbReference type="EMBL" id="PUGF01000056">
    <property type="protein sequence ID" value="PRC90562.1"/>
    <property type="molecule type" value="Genomic_DNA"/>
</dbReference>
<dbReference type="AlphaFoldDB" id="A0A2S9GS68"/>
<dbReference type="RefSeq" id="WP_105534438.1">
    <property type="nucleotide sequence ID" value="NZ_PUGF01000056.1"/>
</dbReference>
<comment type="caution">
    <text evidence="1">The sequence shown here is derived from an EMBL/GenBank/DDBJ whole genome shotgun (WGS) entry which is preliminary data.</text>
</comment>
<sequence>MYGKSASGSSLDAETNLHQNYYRNYDPNSGRYIESDPLGLGGGISTYGYVGGNPLSFDDPFGLCITQAQADAISAGLGGFVGGYIGSGGKWQVGVLTGVVGGIAGYISSDTGISGNVVAGTAGGIGYAAKGGGGVPGIIGNGIAGFLINGLASTATQTGTENTSGGALGGTVGGLITGLLMKAPIGNNVNPILGAGYGFLGGLAAGLTQDFINDLLKSQICTCDKK</sequence>
<dbReference type="PANTHER" id="PTHR32305">
    <property type="match status" value="1"/>
</dbReference>
<evidence type="ECO:0000313" key="1">
    <source>
        <dbReference type="EMBL" id="PRC90562.1"/>
    </source>
</evidence>
<dbReference type="OrthoDB" id="8553452at2"/>